<name>A0A445MV46_9BACT</name>
<feature type="signal peptide" evidence="1">
    <location>
        <begin position="1"/>
        <end position="21"/>
    </location>
</feature>
<evidence type="ECO:0000256" key="1">
    <source>
        <dbReference type="SAM" id="SignalP"/>
    </source>
</evidence>
<gene>
    <name evidence="2" type="ORF">PITCH_A1820013</name>
</gene>
<proteinExistence type="predicted"/>
<evidence type="ECO:0000313" key="2">
    <source>
        <dbReference type="EMBL" id="SPD73384.1"/>
    </source>
</evidence>
<accession>A0A445MV46</accession>
<sequence>MKKAFFQIVVGLTFLATSVFAEEFKCTGQEKGINTMTGAERTIPIFYHIEINNNNATIDGIDNINFTVTEDDDTYILKASIGKSRLLGEYDLQIDKHTGFFKGKSWLFSRDNIVTKEGKCEKCEDNEKPNK</sequence>
<organism evidence="2">
    <name type="scientific">uncultured Desulfobacterium sp</name>
    <dbReference type="NCBI Taxonomy" id="201089"/>
    <lineage>
        <taxon>Bacteria</taxon>
        <taxon>Pseudomonadati</taxon>
        <taxon>Thermodesulfobacteriota</taxon>
        <taxon>Desulfobacteria</taxon>
        <taxon>Desulfobacterales</taxon>
        <taxon>Desulfobacteriaceae</taxon>
        <taxon>Desulfobacterium</taxon>
        <taxon>environmental samples</taxon>
    </lineage>
</organism>
<feature type="chain" id="PRO_5019545568" description="C-type lysozyme inhibitor domain-containing protein" evidence="1">
    <location>
        <begin position="22"/>
        <end position="131"/>
    </location>
</feature>
<dbReference type="AlphaFoldDB" id="A0A445MV46"/>
<dbReference type="EMBL" id="OJIN01000093">
    <property type="protein sequence ID" value="SPD73384.1"/>
    <property type="molecule type" value="Genomic_DNA"/>
</dbReference>
<keyword evidence="1" id="KW-0732">Signal</keyword>
<evidence type="ECO:0008006" key="3">
    <source>
        <dbReference type="Google" id="ProtNLM"/>
    </source>
</evidence>
<protein>
    <recommendedName>
        <fullName evidence="3">C-type lysozyme inhibitor domain-containing protein</fullName>
    </recommendedName>
</protein>
<reference evidence="2" key="1">
    <citation type="submission" date="2018-01" db="EMBL/GenBank/DDBJ databases">
        <authorList>
            <person name="Regsiter A."/>
            <person name="William W."/>
        </authorList>
    </citation>
    <scope>NUCLEOTIDE SEQUENCE</scope>
    <source>
        <strain evidence="2">TRIP AH-1</strain>
    </source>
</reference>